<evidence type="ECO:0000256" key="1">
    <source>
        <dbReference type="ARBA" id="ARBA00004141"/>
    </source>
</evidence>
<evidence type="ECO:0000256" key="2">
    <source>
        <dbReference type="ARBA" id="ARBA00007375"/>
    </source>
</evidence>
<organism evidence="7 8">
    <name type="scientific">Streptomyces brasiliscabiei</name>
    <dbReference type="NCBI Taxonomy" id="2736302"/>
    <lineage>
        <taxon>Bacteria</taxon>
        <taxon>Bacillati</taxon>
        <taxon>Actinomycetota</taxon>
        <taxon>Actinomycetes</taxon>
        <taxon>Kitasatosporales</taxon>
        <taxon>Streptomycetaceae</taxon>
        <taxon>Streptomyces</taxon>
    </lineage>
</organism>
<feature type="transmembrane region" description="Helical" evidence="6">
    <location>
        <begin position="162"/>
        <end position="191"/>
    </location>
</feature>
<evidence type="ECO:0000256" key="5">
    <source>
        <dbReference type="ARBA" id="ARBA00023136"/>
    </source>
</evidence>
<comment type="caution">
    <text evidence="7">The sequence shown here is derived from an EMBL/GenBank/DDBJ whole genome shotgun (WGS) entry which is preliminary data.</text>
</comment>
<feature type="transmembrane region" description="Helical" evidence="6">
    <location>
        <begin position="128"/>
        <end position="150"/>
    </location>
</feature>
<comment type="subcellular location">
    <subcellularLocation>
        <location evidence="1">Membrane</location>
        <topology evidence="1">Multi-pass membrane protein</topology>
    </subcellularLocation>
</comment>
<accession>A0ABU8G5M4</accession>
<proteinExistence type="inferred from homology"/>
<dbReference type="PANTHER" id="PTHR31885:SF6">
    <property type="entry name" value="GH04784P"/>
    <property type="match status" value="1"/>
</dbReference>
<evidence type="ECO:0000256" key="4">
    <source>
        <dbReference type="ARBA" id="ARBA00022989"/>
    </source>
</evidence>
<reference evidence="7 8" key="1">
    <citation type="submission" date="2024-03" db="EMBL/GenBank/DDBJ databases">
        <title>First Report of Pectobacterium brasiliscabiei causing potato scab in china.</title>
        <authorList>
            <person name="Handique U."/>
        </authorList>
    </citation>
    <scope>NUCLEOTIDE SEQUENCE [LARGE SCALE GENOMIC DNA]</scope>
    <source>
        <strain evidence="7 8">ZRIMU1503</strain>
    </source>
</reference>
<name>A0ABU8G5M4_9ACTN</name>
<evidence type="ECO:0000256" key="3">
    <source>
        <dbReference type="ARBA" id="ARBA00022692"/>
    </source>
</evidence>
<dbReference type="Pfam" id="PF07947">
    <property type="entry name" value="YhhN"/>
    <property type="match status" value="1"/>
</dbReference>
<gene>
    <name evidence="7" type="ORF">WB403_04905</name>
</gene>
<comment type="similarity">
    <text evidence="2">Belongs to the TMEM86 family.</text>
</comment>
<keyword evidence="5 6" id="KW-0472">Membrane</keyword>
<dbReference type="EMBL" id="JBBAYM010000003">
    <property type="protein sequence ID" value="MEI5608490.1"/>
    <property type="molecule type" value="Genomic_DNA"/>
</dbReference>
<protein>
    <submittedName>
        <fullName evidence="7">Lysoplasmalogenase</fullName>
    </submittedName>
</protein>
<evidence type="ECO:0000256" key="6">
    <source>
        <dbReference type="SAM" id="Phobius"/>
    </source>
</evidence>
<evidence type="ECO:0000313" key="7">
    <source>
        <dbReference type="EMBL" id="MEI5608490.1"/>
    </source>
</evidence>
<keyword evidence="8" id="KW-1185">Reference proteome</keyword>
<dbReference type="InterPro" id="IPR012506">
    <property type="entry name" value="TMEM86B-like"/>
</dbReference>
<sequence>MKPDRGSALRPALRSAFLVAFGVAAAVDLGSLAVGFDTGHIVAKPLLMPLLAAHAYTRGAPRPLLAALLFGWGGDVLLLSDAEPAFLAGMGSFAVGHVCYLVLFARAGRSVRPGGAGGAGGAGRPGRLAPGVACALVYALALVAAVTSLWPGLPAELRLPVAGYSALLTAMAWSATRLGLVAGLGGALFMVSDLLIATGVAEWPQPPRPDLWIMLTYLAAQYLLVRGVLGTPAAGPGRGAGTPLTSGSVPAAP</sequence>
<evidence type="ECO:0000313" key="8">
    <source>
        <dbReference type="Proteomes" id="UP001365781"/>
    </source>
</evidence>
<dbReference type="RefSeq" id="WP_336535748.1">
    <property type="nucleotide sequence ID" value="NZ_JBBAYL010000010.1"/>
</dbReference>
<keyword evidence="3 6" id="KW-0812">Transmembrane</keyword>
<dbReference type="PANTHER" id="PTHR31885">
    <property type="entry name" value="GH04784P"/>
    <property type="match status" value="1"/>
</dbReference>
<dbReference type="Proteomes" id="UP001365781">
    <property type="component" value="Unassembled WGS sequence"/>
</dbReference>
<keyword evidence="4 6" id="KW-1133">Transmembrane helix</keyword>
<feature type="transmembrane region" description="Helical" evidence="6">
    <location>
        <begin position="86"/>
        <end position="108"/>
    </location>
</feature>